<dbReference type="InterPro" id="IPR000244">
    <property type="entry name" value="Ribosomal_bL9"/>
</dbReference>
<dbReference type="InterPro" id="IPR036935">
    <property type="entry name" value="Ribosomal_bL9_N_sf"/>
</dbReference>
<dbReference type="InterPro" id="IPR036791">
    <property type="entry name" value="Ribosomal_bL9_C_sf"/>
</dbReference>
<dbReference type="GO" id="GO:0006412">
    <property type="term" value="P:translation"/>
    <property type="evidence" value="ECO:0007669"/>
    <property type="project" value="InterPro"/>
</dbReference>
<evidence type="ECO:0000313" key="10">
    <source>
        <dbReference type="EMBL" id="PIS09075.1"/>
    </source>
</evidence>
<dbReference type="Proteomes" id="UP000230093">
    <property type="component" value="Unassembled WGS sequence"/>
</dbReference>
<keyword evidence="5" id="KW-0687">Ribonucleoprotein</keyword>
<sequence length="139" mass="15605">MKVIIKKTREIKEVSFGYGVNYLIPQGLALKATPENMAKIEAEKLIVTEKQVAKKQSQENLSQKLKGKKIVLKLKKAKGKKTYGSVNKKDILRALGLNKTQAKVILDKPIKEIGQTKVELKIGSEKTFIKVEVDKSEKK</sequence>
<dbReference type="AlphaFoldDB" id="A0A2H0W936"/>
<dbReference type="Gene3D" id="3.40.5.10">
    <property type="entry name" value="Ribosomal protein L9, N-terminal domain"/>
    <property type="match status" value="1"/>
</dbReference>
<gene>
    <name evidence="10" type="primary">rplI</name>
    <name evidence="10" type="ORF">COT75_03355</name>
</gene>
<dbReference type="Gene3D" id="3.10.430.100">
    <property type="entry name" value="Ribosomal protein L9, C-terminal domain"/>
    <property type="match status" value="1"/>
</dbReference>
<evidence type="ECO:0000259" key="8">
    <source>
        <dbReference type="Pfam" id="PF01281"/>
    </source>
</evidence>
<dbReference type="GO" id="GO:0003735">
    <property type="term" value="F:structural constituent of ribosome"/>
    <property type="evidence" value="ECO:0007669"/>
    <property type="project" value="InterPro"/>
</dbReference>
<comment type="similarity">
    <text evidence="1">Belongs to the bacterial ribosomal protein bL9 family.</text>
</comment>
<evidence type="ECO:0000256" key="5">
    <source>
        <dbReference type="ARBA" id="ARBA00023274"/>
    </source>
</evidence>
<evidence type="ECO:0000256" key="1">
    <source>
        <dbReference type="ARBA" id="ARBA00010605"/>
    </source>
</evidence>
<dbReference type="InterPro" id="IPR009027">
    <property type="entry name" value="Ribosomal_bL9/RNase_H1_N"/>
</dbReference>
<dbReference type="Pfam" id="PF03948">
    <property type="entry name" value="Ribosomal_L9_C"/>
    <property type="match status" value="1"/>
</dbReference>
<feature type="domain" description="Ribosomal protein L9" evidence="8">
    <location>
        <begin position="8"/>
        <end position="39"/>
    </location>
</feature>
<evidence type="ECO:0000256" key="3">
    <source>
        <dbReference type="ARBA" id="ARBA00022884"/>
    </source>
</evidence>
<evidence type="ECO:0000313" key="11">
    <source>
        <dbReference type="Proteomes" id="UP000230093"/>
    </source>
</evidence>
<evidence type="ECO:0000256" key="4">
    <source>
        <dbReference type="ARBA" id="ARBA00022980"/>
    </source>
</evidence>
<reference evidence="11" key="1">
    <citation type="submission" date="2017-09" db="EMBL/GenBank/DDBJ databases">
        <title>Depth-based differentiation of microbial function through sediment-hosted aquifers and enrichment of novel symbionts in the deep terrestrial subsurface.</title>
        <authorList>
            <person name="Probst A.J."/>
            <person name="Ladd B."/>
            <person name="Jarett J.K."/>
            <person name="Geller-Mcgrath D.E."/>
            <person name="Sieber C.M.K."/>
            <person name="Emerson J.B."/>
            <person name="Anantharaman K."/>
            <person name="Thomas B.C."/>
            <person name="Malmstrom R."/>
            <person name="Stieglmeier M."/>
            <person name="Klingl A."/>
            <person name="Woyke T."/>
            <person name="Ryan C.M."/>
            <person name="Banfield J.F."/>
        </authorList>
    </citation>
    <scope>NUCLEOTIDE SEQUENCE [LARGE SCALE GENOMIC DNA]</scope>
</reference>
<dbReference type="SUPFAM" id="SSF55658">
    <property type="entry name" value="L9 N-domain-like"/>
    <property type="match status" value="1"/>
</dbReference>
<dbReference type="GO" id="GO:0019843">
    <property type="term" value="F:rRNA binding"/>
    <property type="evidence" value="ECO:0007669"/>
    <property type="project" value="UniProtKB-KW"/>
</dbReference>
<dbReference type="InterPro" id="IPR020070">
    <property type="entry name" value="Ribosomal_bL9_N"/>
</dbReference>
<proteinExistence type="inferred from homology"/>
<evidence type="ECO:0000259" key="9">
    <source>
        <dbReference type="Pfam" id="PF03948"/>
    </source>
</evidence>
<dbReference type="GO" id="GO:1990904">
    <property type="term" value="C:ribonucleoprotein complex"/>
    <property type="evidence" value="ECO:0007669"/>
    <property type="project" value="UniProtKB-KW"/>
</dbReference>
<evidence type="ECO:0000256" key="7">
    <source>
        <dbReference type="ARBA" id="ARBA00035456"/>
    </source>
</evidence>
<organism evidence="10 11">
    <name type="scientific">Candidatus Beckwithbacteria bacterium CG10_big_fil_rev_8_21_14_0_10_34_10</name>
    <dbReference type="NCBI Taxonomy" id="1974495"/>
    <lineage>
        <taxon>Bacteria</taxon>
        <taxon>Candidatus Beckwithiibacteriota</taxon>
    </lineage>
</organism>
<comment type="caution">
    <text evidence="10">The sequence shown here is derived from an EMBL/GenBank/DDBJ whole genome shotgun (WGS) entry which is preliminary data.</text>
</comment>
<dbReference type="InterPro" id="IPR020069">
    <property type="entry name" value="Ribosomal_bL9_C"/>
</dbReference>
<keyword evidence="4 10" id="KW-0689">Ribosomal protein</keyword>
<dbReference type="PANTHER" id="PTHR21368">
    <property type="entry name" value="50S RIBOSOMAL PROTEIN L9"/>
    <property type="match status" value="1"/>
</dbReference>
<name>A0A2H0W936_9BACT</name>
<dbReference type="GO" id="GO:0005840">
    <property type="term" value="C:ribosome"/>
    <property type="evidence" value="ECO:0007669"/>
    <property type="project" value="UniProtKB-KW"/>
</dbReference>
<protein>
    <recommendedName>
        <fullName evidence="6">Large ribosomal subunit protein bL9</fullName>
    </recommendedName>
    <alternativeName>
        <fullName evidence="7">50S ribosomal protein L9</fullName>
    </alternativeName>
</protein>
<accession>A0A2H0W936</accession>
<dbReference type="InterPro" id="IPR020594">
    <property type="entry name" value="Ribosomal_bL9_bac/chp"/>
</dbReference>
<keyword evidence="2" id="KW-0699">rRNA-binding</keyword>
<feature type="domain" description="Large ribosomal subunit protein bL9 C-terminal" evidence="9">
    <location>
        <begin position="58"/>
        <end position="133"/>
    </location>
</feature>
<evidence type="ECO:0000256" key="2">
    <source>
        <dbReference type="ARBA" id="ARBA00022730"/>
    </source>
</evidence>
<dbReference type="Pfam" id="PF01281">
    <property type="entry name" value="Ribosomal_L9_N"/>
    <property type="match status" value="1"/>
</dbReference>
<evidence type="ECO:0000256" key="6">
    <source>
        <dbReference type="ARBA" id="ARBA00035292"/>
    </source>
</evidence>
<dbReference type="SUPFAM" id="SSF55653">
    <property type="entry name" value="Ribosomal protein L9 C-domain"/>
    <property type="match status" value="1"/>
</dbReference>
<keyword evidence="3" id="KW-0694">RNA-binding</keyword>
<dbReference type="EMBL" id="PEZT01000020">
    <property type="protein sequence ID" value="PIS09075.1"/>
    <property type="molecule type" value="Genomic_DNA"/>
</dbReference>
<dbReference type="NCBIfam" id="TIGR00158">
    <property type="entry name" value="L9"/>
    <property type="match status" value="1"/>
</dbReference>